<dbReference type="CDD" id="cd01745">
    <property type="entry name" value="GATase1_2"/>
    <property type="match status" value="1"/>
</dbReference>
<dbReference type="PANTHER" id="PTHR43235:SF1">
    <property type="entry name" value="GLUTAMINE AMIDOTRANSFERASE PB2B2.05-RELATED"/>
    <property type="match status" value="1"/>
</dbReference>
<proteinExistence type="predicted"/>
<dbReference type="GO" id="GO:0006598">
    <property type="term" value="P:polyamine catabolic process"/>
    <property type="evidence" value="ECO:0007669"/>
    <property type="project" value="TreeGrafter"/>
</dbReference>
<organism evidence="1 2">
    <name type="scientific">Thermobaculum terrenum (strain ATCC BAA-798 / CCMEE 7001 / YNP1)</name>
    <dbReference type="NCBI Taxonomy" id="525904"/>
    <lineage>
        <taxon>Bacteria</taxon>
        <taxon>Bacillati</taxon>
        <taxon>Chloroflexota</taxon>
        <taxon>Chloroflexia</taxon>
        <taxon>Candidatus Thermobaculales</taxon>
        <taxon>Candidatus Thermobaculaceae</taxon>
        <taxon>Thermobaculum</taxon>
    </lineage>
</organism>
<evidence type="ECO:0000313" key="2">
    <source>
        <dbReference type="Proteomes" id="UP000000323"/>
    </source>
</evidence>
<gene>
    <name evidence="1" type="ordered locus">Tter_0053</name>
</gene>
<dbReference type="RefSeq" id="WP_012874011.1">
    <property type="nucleotide sequence ID" value="NC_013525.1"/>
</dbReference>
<dbReference type="PANTHER" id="PTHR43235">
    <property type="entry name" value="GLUTAMINE AMIDOTRANSFERASE PB2B2.05-RELATED"/>
    <property type="match status" value="1"/>
</dbReference>
<dbReference type="GO" id="GO:0033969">
    <property type="term" value="F:gamma-glutamyl-gamma-aminobutyrate hydrolase activity"/>
    <property type="evidence" value="ECO:0007669"/>
    <property type="project" value="TreeGrafter"/>
</dbReference>
<dbReference type="InterPro" id="IPR029062">
    <property type="entry name" value="Class_I_gatase-like"/>
</dbReference>
<dbReference type="SUPFAM" id="SSF52317">
    <property type="entry name" value="Class I glutamine amidotransferase-like"/>
    <property type="match status" value="1"/>
</dbReference>
<dbReference type="GO" id="GO:0005829">
    <property type="term" value="C:cytosol"/>
    <property type="evidence" value="ECO:0007669"/>
    <property type="project" value="TreeGrafter"/>
</dbReference>
<dbReference type="HOGENOM" id="CLU_030756_2_1_0"/>
<dbReference type="AlphaFoldDB" id="D1CDH0"/>
<protein>
    <submittedName>
        <fullName evidence="1">Peptidase C26</fullName>
    </submittedName>
</protein>
<dbReference type="PROSITE" id="PS51273">
    <property type="entry name" value="GATASE_TYPE_1"/>
    <property type="match status" value="1"/>
</dbReference>
<reference evidence="2" key="1">
    <citation type="journal article" date="2010" name="Stand. Genomic Sci.">
        <title>Complete genome sequence of 'Thermobaculum terrenum' type strain (YNP1).</title>
        <authorList>
            <person name="Kiss H."/>
            <person name="Cleland D."/>
            <person name="Lapidus A."/>
            <person name="Lucas S."/>
            <person name="Glavina Del Rio T."/>
            <person name="Nolan M."/>
            <person name="Tice H."/>
            <person name="Han C."/>
            <person name="Goodwin L."/>
            <person name="Pitluck S."/>
            <person name="Liolios K."/>
            <person name="Ivanova N."/>
            <person name="Mavromatis K."/>
            <person name="Ovchinnikova G."/>
            <person name="Pati A."/>
            <person name="Chen A."/>
            <person name="Palaniappan K."/>
            <person name="Land M."/>
            <person name="Hauser L."/>
            <person name="Chang Y."/>
            <person name="Jeffries C."/>
            <person name="Lu M."/>
            <person name="Brettin T."/>
            <person name="Detter J."/>
            <person name="Goker M."/>
            <person name="Tindall B."/>
            <person name="Beck B."/>
            <person name="McDermott T."/>
            <person name="Woyke T."/>
            <person name="Bristow J."/>
            <person name="Eisen J."/>
            <person name="Markowitz V."/>
            <person name="Hugenholtz P."/>
            <person name="Kyrpides N."/>
            <person name="Klenk H."/>
            <person name="Cheng J."/>
        </authorList>
    </citation>
    <scope>NUCLEOTIDE SEQUENCE [LARGE SCALE GENOMIC DNA]</scope>
    <source>
        <strain evidence="2">ATCC BAA-798 / YNP1</strain>
    </source>
</reference>
<dbReference type="Pfam" id="PF07722">
    <property type="entry name" value="Peptidase_C26"/>
    <property type="match status" value="1"/>
</dbReference>
<dbReference type="InterPro" id="IPR011697">
    <property type="entry name" value="Peptidase_C26"/>
</dbReference>
<dbReference type="InterPro" id="IPR044668">
    <property type="entry name" value="PuuD-like"/>
</dbReference>
<dbReference type="OrthoDB" id="9813383at2"/>
<dbReference type="FunFam" id="3.40.50.880:FF:000030">
    <property type="entry name" value="Gamma-glutamyl-gamma-aminobutyrate hydrolase PuuD"/>
    <property type="match status" value="1"/>
</dbReference>
<dbReference type="EMBL" id="CP001825">
    <property type="protein sequence ID" value="ACZ40976.1"/>
    <property type="molecule type" value="Genomic_DNA"/>
</dbReference>
<dbReference type="KEGG" id="ttr:Tter_0053"/>
<name>D1CDH0_THET1</name>
<dbReference type="eggNOG" id="COG2071">
    <property type="taxonomic scope" value="Bacteria"/>
</dbReference>
<keyword evidence="2" id="KW-1185">Reference proteome</keyword>
<sequence length="256" mass="28711">MSAVIGIALSLDTGKNKIARFYGGLQYFRAIRSAGGVPVGLPLLDEHTLRQAYDRMDGILLMGGGDVAPQRYGEKPIPELGDVEEYRDELELALIRWAREDNKPLLAICRGIQILNVAYGGTLYQDIDAQNPTGLDHRLSTKTGKRSYIAHKMSIQEGTRLYRSILEKEIPVNSMHHQAIKDVGKGLAVTGWSEDGIIEAVEDESNSWIVGIQCHPEELWEEHLWAKRLFESFIREASFQANRRNPDRTIGALVKD</sequence>
<dbReference type="Proteomes" id="UP000000323">
    <property type="component" value="Chromosome 1"/>
</dbReference>
<evidence type="ECO:0000313" key="1">
    <source>
        <dbReference type="EMBL" id="ACZ40976.1"/>
    </source>
</evidence>
<accession>D1CDH0</accession>
<dbReference type="STRING" id="525904.Tter_0053"/>
<dbReference type="Gene3D" id="3.40.50.880">
    <property type="match status" value="1"/>
</dbReference>